<dbReference type="SMART" id="SM00320">
    <property type="entry name" value="WD40"/>
    <property type="match status" value="8"/>
</dbReference>
<reference evidence="12" key="1">
    <citation type="submission" date="2024-02" db="UniProtKB">
        <authorList>
            <consortium name="WormBaseParasite"/>
        </authorList>
    </citation>
    <scope>IDENTIFICATION</scope>
</reference>
<dbReference type="InterPro" id="IPR040079">
    <property type="entry name" value="Glutathione_S-Trfase"/>
</dbReference>
<dbReference type="InterPro" id="IPR004045">
    <property type="entry name" value="Glutathione_S-Trfase_N"/>
</dbReference>
<dbReference type="Pfam" id="PF04192">
    <property type="entry name" value="Utp21"/>
    <property type="match status" value="1"/>
</dbReference>
<keyword evidence="2 8" id="KW-0853">WD repeat</keyword>
<dbReference type="InterPro" id="IPR019775">
    <property type="entry name" value="WD40_repeat_CS"/>
</dbReference>
<dbReference type="CDD" id="cd03039">
    <property type="entry name" value="GST_N_Sigma_like"/>
    <property type="match status" value="1"/>
</dbReference>
<feature type="repeat" description="WD" evidence="8">
    <location>
        <begin position="854"/>
        <end position="896"/>
    </location>
</feature>
<feature type="domain" description="GST N-terminal" evidence="9">
    <location>
        <begin position="2"/>
        <end position="79"/>
    </location>
</feature>
<dbReference type="GO" id="GO:0005737">
    <property type="term" value="C:cytoplasm"/>
    <property type="evidence" value="ECO:0007669"/>
    <property type="project" value="UniProtKB-ARBA"/>
</dbReference>
<dbReference type="Gene3D" id="3.40.30.10">
    <property type="entry name" value="Glutaredoxin"/>
    <property type="match status" value="1"/>
</dbReference>
<dbReference type="InterPro" id="IPR036322">
    <property type="entry name" value="WD40_repeat_dom_sf"/>
</dbReference>
<feature type="domain" description="GST C-terminal" evidence="10">
    <location>
        <begin position="81"/>
        <end position="206"/>
    </location>
</feature>
<dbReference type="Pfam" id="PF25171">
    <property type="entry name" value="Beta-prop_WDR36-Utp21_1st"/>
    <property type="match status" value="1"/>
</dbReference>
<dbReference type="GO" id="GO:0004364">
    <property type="term" value="F:glutathione transferase activity"/>
    <property type="evidence" value="ECO:0007669"/>
    <property type="project" value="UniProtKB-EC"/>
</dbReference>
<keyword evidence="3" id="KW-0808">Transferase</keyword>
<evidence type="ECO:0000313" key="11">
    <source>
        <dbReference type="Proteomes" id="UP000887575"/>
    </source>
</evidence>
<keyword evidence="4" id="KW-0677">Repeat</keyword>
<dbReference type="InterPro" id="IPR036282">
    <property type="entry name" value="Glutathione-S-Trfase_C_sf"/>
</dbReference>
<dbReference type="PANTHER" id="PTHR22840:SF12">
    <property type="entry name" value="WD REPEAT-CONTAINING PROTEIN 36"/>
    <property type="match status" value="1"/>
</dbReference>
<comment type="catalytic activity">
    <reaction evidence="6">
        <text>RX + glutathione = an S-substituted glutathione + a halide anion + H(+)</text>
        <dbReference type="Rhea" id="RHEA:16437"/>
        <dbReference type="ChEBI" id="CHEBI:15378"/>
        <dbReference type="ChEBI" id="CHEBI:16042"/>
        <dbReference type="ChEBI" id="CHEBI:17792"/>
        <dbReference type="ChEBI" id="CHEBI:57925"/>
        <dbReference type="ChEBI" id="CHEBI:90779"/>
        <dbReference type="EC" id="2.5.1.18"/>
    </reaction>
</comment>
<dbReference type="FunFam" id="1.20.1050.10:FF:000031">
    <property type="entry name" value="Glutathione S-Transferase"/>
    <property type="match status" value="1"/>
</dbReference>
<feature type="repeat" description="WD" evidence="8">
    <location>
        <begin position="898"/>
        <end position="929"/>
    </location>
</feature>
<dbReference type="GO" id="GO:0006364">
    <property type="term" value="P:rRNA processing"/>
    <property type="evidence" value="ECO:0007669"/>
    <property type="project" value="InterPro"/>
</dbReference>
<feature type="repeat" description="WD" evidence="8">
    <location>
        <begin position="1125"/>
        <end position="1166"/>
    </location>
</feature>
<evidence type="ECO:0000256" key="3">
    <source>
        <dbReference type="ARBA" id="ARBA00022679"/>
    </source>
</evidence>
<evidence type="ECO:0000313" key="12">
    <source>
        <dbReference type="WBParaSite" id="MBELARI_LOCUS752"/>
    </source>
</evidence>
<evidence type="ECO:0000259" key="9">
    <source>
        <dbReference type="PROSITE" id="PS50404"/>
    </source>
</evidence>
<dbReference type="InterPro" id="IPR059157">
    <property type="entry name" value="WDR36-Utp21_N"/>
</dbReference>
<dbReference type="GO" id="GO:0034388">
    <property type="term" value="C:Pwp2p-containing subcomplex of 90S preribosome"/>
    <property type="evidence" value="ECO:0007669"/>
    <property type="project" value="TreeGrafter"/>
</dbReference>
<dbReference type="WBParaSite" id="MBELARI_LOCUS752">
    <property type="protein sequence ID" value="MBELARI_LOCUS752"/>
    <property type="gene ID" value="MBELARI_LOCUS752"/>
</dbReference>
<dbReference type="EC" id="2.5.1.18" evidence="1"/>
<dbReference type="GO" id="GO:0004602">
    <property type="term" value="F:glutathione peroxidase activity"/>
    <property type="evidence" value="ECO:0007669"/>
    <property type="project" value="UniProtKB-ARBA"/>
</dbReference>
<dbReference type="SUPFAM" id="SSF50978">
    <property type="entry name" value="WD40 repeat-like"/>
    <property type="match status" value="2"/>
</dbReference>
<dbReference type="InterPro" id="IPR015943">
    <property type="entry name" value="WD40/YVTN_repeat-like_dom_sf"/>
</dbReference>
<evidence type="ECO:0000256" key="8">
    <source>
        <dbReference type="PROSITE-ProRule" id="PRU00221"/>
    </source>
</evidence>
<evidence type="ECO:0000256" key="1">
    <source>
        <dbReference type="ARBA" id="ARBA00012452"/>
    </source>
</evidence>
<dbReference type="PROSITE" id="PS50294">
    <property type="entry name" value="WD_REPEATS_REGION"/>
    <property type="match status" value="3"/>
</dbReference>
<feature type="repeat" description="WD" evidence="8">
    <location>
        <begin position="1177"/>
        <end position="1211"/>
    </location>
</feature>
<dbReference type="SFLD" id="SFLDG00363">
    <property type="entry name" value="AMPS_(cytGST):_Alpha-__Mu-__Pi"/>
    <property type="match status" value="1"/>
</dbReference>
<organism evidence="11 12">
    <name type="scientific">Mesorhabditis belari</name>
    <dbReference type="NCBI Taxonomy" id="2138241"/>
    <lineage>
        <taxon>Eukaryota</taxon>
        <taxon>Metazoa</taxon>
        <taxon>Ecdysozoa</taxon>
        <taxon>Nematoda</taxon>
        <taxon>Chromadorea</taxon>
        <taxon>Rhabditida</taxon>
        <taxon>Rhabditina</taxon>
        <taxon>Rhabditomorpha</taxon>
        <taxon>Rhabditoidea</taxon>
        <taxon>Rhabditidae</taxon>
        <taxon>Mesorhabditinae</taxon>
        <taxon>Mesorhabditis</taxon>
    </lineage>
</organism>
<keyword evidence="11" id="KW-1185">Reference proteome</keyword>
<dbReference type="GO" id="GO:0032040">
    <property type="term" value="C:small-subunit processome"/>
    <property type="evidence" value="ECO:0007669"/>
    <property type="project" value="InterPro"/>
</dbReference>
<dbReference type="Pfam" id="PF25168">
    <property type="entry name" value="Beta-prop_WDR36-Utp21_2nd"/>
    <property type="match status" value="1"/>
</dbReference>
<dbReference type="Proteomes" id="UP000887575">
    <property type="component" value="Unassembled WGS sequence"/>
</dbReference>
<dbReference type="Gene3D" id="1.20.1050.10">
    <property type="match status" value="1"/>
</dbReference>
<dbReference type="Gene3D" id="2.130.10.10">
    <property type="entry name" value="YVTN repeat-like/Quinoprotein amine dehydrogenase"/>
    <property type="match status" value="3"/>
</dbReference>
<evidence type="ECO:0000259" key="10">
    <source>
        <dbReference type="PROSITE" id="PS50405"/>
    </source>
</evidence>
<dbReference type="PROSITE" id="PS50404">
    <property type="entry name" value="GST_NTER"/>
    <property type="match status" value="1"/>
</dbReference>
<comment type="similarity">
    <text evidence="5">Belongs to the GST superfamily. Sigma family.</text>
</comment>
<dbReference type="SFLD" id="SFLDG01205">
    <property type="entry name" value="AMPS.1"/>
    <property type="match status" value="1"/>
</dbReference>
<evidence type="ECO:0000256" key="7">
    <source>
        <dbReference type="ARBA" id="ARBA00078118"/>
    </source>
</evidence>
<dbReference type="FunFam" id="3.40.30.10:FF:000035">
    <property type="entry name" value="hematopoietic prostaglandin D synthase"/>
    <property type="match status" value="1"/>
</dbReference>
<dbReference type="Pfam" id="PF14497">
    <property type="entry name" value="GST_C_3"/>
    <property type="match status" value="1"/>
</dbReference>
<dbReference type="PROSITE" id="PS50405">
    <property type="entry name" value="GST_CTER"/>
    <property type="match status" value="1"/>
</dbReference>
<sequence>MSKYRLMYFAIRARAEPARLLFALSGQPYEDHRLSRDEWKTIKNTTPFGQVPILFVDGKPLAQSRAIYRYLGKKFGYGGENDWDAAQIDALADQIEDYRNQIRPFFPIANGVIQGDLNKYYTENVIPATDSFLPIVENKYLNVNKSGLLVGNKVSWVDLFLAEVVETFSQYNKSYTEKYSKVSEHKQRVYSLPGIKEWVEKRPTKIRMNEITDTKTVVQRRLLTIVQDELVTTNQTFARILDRNFLKYAIEKITRRNKSSWKNIIEKVAGFQEKLNHLAIECHKIDSKFKSAPYPMKRFEAALSEIRRKIAFIRMESFQLPVELTREFPWENVMTSDNGFATEISPSINASAVSRRFETTLLSPRMISLRQSISSSTPLATPSKKKPTFIQRSPLFQAISAQKQSPNMKTKIEPLIFDDFVLESPVKIRKLSTHLEEEPNFCAKPLGNLRETSVVFYKNEELEETVELQKNSIQNLDDECMKADSMNETDDSMDDILGIKQIIIKNPPKPPRLIRPKLDQVTEELEEDDNNSTVGETINESAIHLNNTRFTEETRQFVELVYEAALDEAKRSMFRALNFERLSFVVKRALLIFTPHSPEVKYRTRKYDLGSVEGKIALPSGLKPEEKLAHMMRRAESGLFAPYRSMGLVCNEVKPSFRKQPGTRRFTSLVCAVDNVVLHYRAEKLRLAAISDTFPEKVTHVMCNQDGIYGVAGTRIGVIPFCRDITRWIEIGSRPKHCLLFGSQIVVIDEHNSIIVVDVEDGTKQLHLEGSHHFNVTGIVHPPTYMNKILLGGDNGKLRLYNIRTGKLIHEFQSKFDAPITVLETTPALDVISVGLANGRIVLHDIKQDETICSFKHDHSITAIGFRNDDSHLMTSADTEGLIAIWNLEKRELVGRIANVHKGAVTSLYFMPAEPIMVSTSSDNSMRTWVLDQMDGMPRQLVINEGHSLPVKTVIFSSNHEVVSAGLDGSVRKYSVMNAVTRQKLGNAGTISRAKAKKKGLDLDSIRLEPVIEIAIGWSREAQWDNVLCRHQNTLLVTTWTTRKQSQGTHKLAHGRFFEKDYLLDTIATSIAISPCGNFAFIGYSSGHLDQFNIQSARHIRTFIQAELKIENDENINKNEDCTIDLAHTSSVNGLAIDSLGHELISGGADGTLSFWDLRTGRMKTRMKAKGSITKMVLSMSFSANGKWLLTGDRDNYIRVWELVTSSLIDVLLYGAPCTGISFNETGEFLATCHQGEQAIYVWASKLHFVGRVPICALPIDYKPVWGQDRSKSLENANGSTLDLEALNRAFEQLDTSLVTYSGLAPSRWANLPDLSIIRERNKPIEPPKKPKQAPFFLSSTQTLEGFEFEKMDYETMEKEERKILEAKRNLLDLESAFSASLRRANTTEALRSCFEHLTQMSVSAIDFQIRTLSPEILPQFTKMLLETRKNFDLVQAYLASAMKIHRSVFWKKDDESPEMTEILEELSRTQDEAWAELDQLMEEDFEEAWKMLKLMESDGVVVKDLQGTETNEPYDFNELIEKANEYSNKDPPDVVEFSEKAWGAASWKCVGRGQKLALEIL</sequence>
<dbReference type="SUPFAM" id="SSF52833">
    <property type="entry name" value="Thioredoxin-like"/>
    <property type="match status" value="1"/>
</dbReference>
<proteinExistence type="inferred from homology"/>
<evidence type="ECO:0000256" key="5">
    <source>
        <dbReference type="ARBA" id="ARBA00038317"/>
    </source>
</evidence>
<accession>A0AAF3JAX2</accession>
<dbReference type="InterPro" id="IPR004046">
    <property type="entry name" value="GST_C"/>
</dbReference>
<dbReference type="InterPro" id="IPR001680">
    <property type="entry name" value="WD40_rpt"/>
</dbReference>
<dbReference type="CDD" id="cd03192">
    <property type="entry name" value="GST_C_Sigma_like"/>
    <property type="match status" value="1"/>
</dbReference>
<evidence type="ECO:0000256" key="2">
    <source>
        <dbReference type="ARBA" id="ARBA00022574"/>
    </source>
</evidence>
<dbReference type="PROSITE" id="PS00678">
    <property type="entry name" value="WD_REPEATS_1"/>
    <property type="match status" value="2"/>
</dbReference>
<dbReference type="InterPro" id="IPR036249">
    <property type="entry name" value="Thioredoxin-like_sf"/>
</dbReference>
<dbReference type="InterPro" id="IPR010987">
    <property type="entry name" value="Glutathione-S-Trfase_C-like"/>
</dbReference>
<evidence type="ECO:0000256" key="4">
    <source>
        <dbReference type="ARBA" id="ARBA00022737"/>
    </source>
</evidence>
<dbReference type="SFLD" id="SFLDS00019">
    <property type="entry name" value="Glutathione_Transferase_(cytos"/>
    <property type="match status" value="1"/>
</dbReference>
<evidence type="ECO:0000256" key="6">
    <source>
        <dbReference type="ARBA" id="ARBA00047960"/>
    </source>
</evidence>
<name>A0AAF3JAX2_9BILA</name>
<protein>
    <recommendedName>
        <fullName evidence="1">glutathione transferase</fullName>
        <ecNumber evidence="1">2.5.1.18</ecNumber>
    </recommendedName>
    <alternativeName>
        <fullName evidence="7">GST class-sigma</fullName>
    </alternativeName>
</protein>
<dbReference type="PROSITE" id="PS50082">
    <property type="entry name" value="WD_REPEATS_2"/>
    <property type="match status" value="4"/>
</dbReference>
<dbReference type="SUPFAM" id="SSF47616">
    <property type="entry name" value="GST C-terminal domain-like"/>
    <property type="match status" value="1"/>
</dbReference>
<dbReference type="Pfam" id="PF02798">
    <property type="entry name" value="GST_N"/>
    <property type="match status" value="1"/>
</dbReference>
<dbReference type="InterPro" id="IPR007319">
    <property type="entry name" value="WDR36/Utp21_C"/>
</dbReference>
<dbReference type="PANTHER" id="PTHR22840">
    <property type="entry name" value="WD REPEAT-CONTAINING PROTEIN 36"/>
    <property type="match status" value="1"/>
</dbReference>